<accession>A0A6J0UJM9</accession>
<dbReference type="GeneID" id="110085234"/>
<dbReference type="InterPro" id="IPR001811">
    <property type="entry name" value="Chemokine_IL8-like_dom"/>
</dbReference>
<evidence type="ECO:0000313" key="5">
    <source>
        <dbReference type="RefSeq" id="XP_020660862.2"/>
    </source>
</evidence>
<keyword evidence="4" id="KW-1185">Reference proteome</keyword>
<keyword evidence="2" id="KW-0732">Signal</keyword>
<evidence type="ECO:0000256" key="1">
    <source>
        <dbReference type="ARBA" id="ARBA00022514"/>
    </source>
</evidence>
<dbReference type="KEGG" id="pvt:110085234"/>
<dbReference type="Gene3D" id="2.40.50.40">
    <property type="match status" value="1"/>
</dbReference>
<sequence length="92" mass="10221">MKPFLAILCLFLCAALIQGMPTSSRGRCLCRGRLLSGVNMGNVAELEYHRPGPSCDVEELIVCFKRNGNRACLDLNKPQGRAIKEAIMRKKK</sequence>
<reference evidence="5" key="1">
    <citation type="submission" date="2025-08" db="UniProtKB">
        <authorList>
            <consortium name="RefSeq"/>
        </authorList>
    </citation>
    <scope>IDENTIFICATION</scope>
</reference>
<keyword evidence="1" id="KW-0202">Cytokine</keyword>
<dbReference type="InParanoid" id="A0A6J0UJM9"/>
<dbReference type="GO" id="GO:0006955">
    <property type="term" value="P:immune response"/>
    <property type="evidence" value="ECO:0007669"/>
    <property type="project" value="InterPro"/>
</dbReference>
<feature type="chain" id="PRO_5047079948" evidence="2">
    <location>
        <begin position="20"/>
        <end position="92"/>
    </location>
</feature>
<organism evidence="4 5">
    <name type="scientific">Pogona vitticeps</name>
    <name type="common">central bearded dragon</name>
    <dbReference type="NCBI Taxonomy" id="103695"/>
    <lineage>
        <taxon>Eukaryota</taxon>
        <taxon>Metazoa</taxon>
        <taxon>Chordata</taxon>
        <taxon>Craniata</taxon>
        <taxon>Vertebrata</taxon>
        <taxon>Euteleostomi</taxon>
        <taxon>Lepidosauria</taxon>
        <taxon>Squamata</taxon>
        <taxon>Bifurcata</taxon>
        <taxon>Unidentata</taxon>
        <taxon>Episquamata</taxon>
        <taxon>Toxicofera</taxon>
        <taxon>Iguania</taxon>
        <taxon>Acrodonta</taxon>
        <taxon>Agamidae</taxon>
        <taxon>Amphibolurinae</taxon>
        <taxon>Pogona</taxon>
    </lineage>
</organism>
<dbReference type="OrthoDB" id="8872899at2759"/>
<dbReference type="GO" id="GO:0005615">
    <property type="term" value="C:extracellular space"/>
    <property type="evidence" value="ECO:0007669"/>
    <property type="project" value="UniProtKB-KW"/>
</dbReference>
<dbReference type="CTD" id="6373"/>
<dbReference type="SUPFAM" id="SSF54117">
    <property type="entry name" value="Interleukin 8-like chemokines"/>
    <property type="match status" value="1"/>
</dbReference>
<feature type="signal peptide" evidence="2">
    <location>
        <begin position="1"/>
        <end position="19"/>
    </location>
</feature>
<dbReference type="Proteomes" id="UP001652642">
    <property type="component" value="Chromosome 5"/>
</dbReference>
<proteinExistence type="predicted"/>
<evidence type="ECO:0000256" key="2">
    <source>
        <dbReference type="SAM" id="SignalP"/>
    </source>
</evidence>
<dbReference type="RefSeq" id="XP_020660862.2">
    <property type="nucleotide sequence ID" value="XM_020805203.2"/>
</dbReference>
<gene>
    <name evidence="5" type="primary">CXCL11</name>
</gene>
<evidence type="ECO:0000313" key="4">
    <source>
        <dbReference type="Proteomes" id="UP001652642"/>
    </source>
</evidence>
<dbReference type="Pfam" id="PF00048">
    <property type="entry name" value="IL8"/>
    <property type="match status" value="1"/>
</dbReference>
<evidence type="ECO:0000259" key="3">
    <source>
        <dbReference type="Pfam" id="PF00048"/>
    </source>
</evidence>
<dbReference type="GO" id="GO:0008009">
    <property type="term" value="F:chemokine activity"/>
    <property type="evidence" value="ECO:0007669"/>
    <property type="project" value="InterPro"/>
</dbReference>
<name>A0A6J0UJM9_9SAUR</name>
<dbReference type="InterPro" id="IPR036048">
    <property type="entry name" value="Interleukin_8-like_sf"/>
</dbReference>
<protein>
    <submittedName>
        <fullName evidence="5">C-X-C motif chemokine 11</fullName>
    </submittedName>
</protein>
<dbReference type="AlphaFoldDB" id="A0A6J0UJM9"/>
<feature type="domain" description="Chemokine interleukin-8-like" evidence="3">
    <location>
        <begin position="27"/>
        <end position="82"/>
    </location>
</feature>